<evidence type="ECO:0000313" key="9">
    <source>
        <dbReference type="Proteomes" id="UP001182556"/>
    </source>
</evidence>
<proteinExistence type="inferred from homology"/>
<comment type="similarity">
    <text evidence="1">Belongs to the guanylate kinase family.</text>
</comment>
<evidence type="ECO:0000256" key="2">
    <source>
        <dbReference type="ARBA" id="ARBA00012961"/>
    </source>
</evidence>
<dbReference type="NCBIfam" id="TIGR03263">
    <property type="entry name" value="guanyl_kin"/>
    <property type="match status" value="1"/>
</dbReference>
<evidence type="ECO:0000256" key="6">
    <source>
        <dbReference type="ARBA" id="ARBA00022840"/>
    </source>
</evidence>
<dbReference type="SUPFAM" id="SSF52540">
    <property type="entry name" value="P-loop containing nucleoside triphosphate hydrolases"/>
    <property type="match status" value="1"/>
</dbReference>
<dbReference type="InterPro" id="IPR020590">
    <property type="entry name" value="Guanylate_kinase_CS"/>
</dbReference>
<accession>A0AAD9FWX3</accession>
<dbReference type="GO" id="GO:0005524">
    <property type="term" value="F:ATP binding"/>
    <property type="evidence" value="ECO:0007669"/>
    <property type="project" value="UniProtKB-KW"/>
</dbReference>
<reference evidence="8" key="1">
    <citation type="submission" date="2023-02" db="EMBL/GenBank/DDBJ databases">
        <title>Identification and recombinant expression of a fungal hydrolase from Papiliotrema laurentii that hydrolyzes apple cutin and clears colloidal polyester polyurethane.</title>
        <authorList>
            <consortium name="DOE Joint Genome Institute"/>
            <person name="Roman V.A."/>
            <person name="Bojanowski C."/>
            <person name="Crable B.R."/>
            <person name="Wagner D.N."/>
            <person name="Hung C.S."/>
            <person name="Nadeau L.J."/>
            <person name="Schratz L."/>
            <person name="Haridas S."/>
            <person name="Pangilinan J."/>
            <person name="Lipzen A."/>
            <person name="Na H."/>
            <person name="Yan M."/>
            <person name="Ng V."/>
            <person name="Grigoriev I.V."/>
            <person name="Spatafora J.W."/>
            <person name="Barlow D."/>
            <person name="Biffinger J."/>
            <person name="Kelley-Loughnane N."/>
            <person name="Varaljay V.A."/>
            <person name="Crookes-Goodson W.J."/>
        </authorList>
    </citation>
    <scope>NUCLEOTIDE SEQUENCE</scope>
    <source>
        <strain evidence="8">5307AH</strain>
    </source>
</reference>
<dbReference type="Proteomes" id="UP001182556">
    <property type="component" value="Unassembled WGS sequence"/>
</dbReference>
<keyword evidence="9" id="KW-1185">Reference proteome</keyword>
<dbReference type="GO" id="GO:0016787">
    <property type="term" value="F:hydrolase activity"/>
    <property type="evidence" value="ECO:0007669"/>
    <property type="project" value="UniProtKB-KW"/>
</dbReference>
<keyword evidence="5" id="KW-0418">Kinase</keyword>
<organism evidence="8 9">
    <name type="scientific">Papiliotrema laurentii</name>
    <name type="common">Cryptococcus laurentii</name>
    <dbReference type="NCBI Taxonomy" id="5418"/>
    <lineage>
        <taxon>Eukaryota</taxon>
        <taxon>Fungi</taxon>
        <taxon>Dikarya</taxon>
        <taxon>Basidiomycota</taxon>
        <taxon>Agaricomycotina</taxon>
        <taxon>Tremellomycetes</taxon>
        <taxon>Tremellales</taxon>
        <taxon>Rhynchogastremaceae</taxon>
        <taxon>Papiliotrema</taxon>
    </lineage>
</organism>
<dbReference type="InterPro" id="IPR017665">
    <property type="entry name" value="Guanylate_kinase"/>
</dbReference>
<dbReference type="PROSITE" id="PS00856">
    <property type="entry name" value="GUANYLATE_KINASE_1"/>
    <property type="match status" value="1"/>
</dbReference>
<evidence type="ECO:0000256" key="5">
    <source>
        <dbReference type="ARBA" id="ARBA00022777"/>
    </source>
</evidence>
<sequence length="220" mass="24089">MSSTTHTINPDVINRPLVICGPSGTGKSTLLTPLLAKYPDSFGFSVSHTTRAPRAGEVDGQHYHFVTKDEFMRRVENGEFLEWAQFGGNCYGTTFAALTALAPKRCILDIELQGVLQLRAKAPEQNPPISPVFLFLSPPDVATLKQRLAGRGTETPESIRKRLDAARAEIEYACNTGHDIVIVNDDVEVAKQQLEKIALGLEGWETCGDKLPALDVKDLD</sequence>
<evidence type="ECO:0000259" key="7">
    <source>
        <dbReference type="PROSITE" id="PS50052"/>
    </source>
</evidence>
<dbReference type="InterPro" id="IPR008144">
    <property type="entry name" value="Guanylate_kin-like_dom"/>
</dbReference>
<evidence type="ECO:0000256" key="1">
    <source>
        <dbReference type="ARBA" id="ARBA00005790"/>
    </source>
</evidence>
<dbReference type="CDD" id="cd00071">
    <property type="entry name" value="GMPK"/>
    <property type="match status" value="1"/>
</dbReference>
<keyword evidence="3" id="KW-0808">Transferase</keyword>
<protein>
    <recommendedName>
        <fullName evidence="2">guanylate kinase</fullName>
        <ecNumber evidence="2">2.7.4.8</ecNumber>
    </recommendedName>
</protein>
<dbReference type="GO" id="GO:0004385">
    <property type="term" value="F:GMP kinase activity"/>
    <property type="evidence" value="ECO:0007669"/>
    <property type="project" value="UniProtKB-EC"/>
</dbReference>
<gene>
    <name evidence="8" type="ORF">DB88DRAFT_537712</name>
</gene>
<dbReference type="InterPro" id="IPR008145">
    <property type="entry name" value="GK/Ca_channel_bsu"/>
</dbReference>
<dbReference type="AlphaFoldDB" id="A0AAD9FWX3"/>
<dbReference type="GO" id="GO:0005829">
    <property type="term" value="C:cytosol"/>
    <property type="evidence" value="ECO:0007669"/>
    <property type="project" value="TreeGrafter"/>
</dbReference>
<keyword evidence="4" id="KW-0547">Nucleotide-binding</keyword>
<feature type="domain" description="Guanylate kinase-like" evidence="7">
    <location>
        <begin position="14"/>
        <end position="199"/>
    </location>
</feature>
<dbReference type="PANTHER" id="PTHR23117">
    <property type="entry name" value="GUANYLATE KINASE-RELATED"/>
    <property type="match status" value="1"/>
</dbReference>
<keyword evidence="8" id="KW-0378">Hydrolase</keyword>
<dbReference type="FunFam" id="3.30.63.10:FF:000002">
    <property type="entry name" value="Guanylate kinase 1"/>
    <property type="match status" value="1"/>
</dbReference>
<dbReference type="EMBL" id="JAODAN010000001">
    <property type="protein sequence ID" value="KAK1927797.1"/>
    <property type="molecule type" value="Genomic_DNA"/>
</dbReference>
<comment type="caution">
    <text evidence="8">The sequence shown here is derived from an EMBL/GenBank/DDBJ whole genome shotgun (WGS) entry which is preliminary data.</text>
</comment>
<dbReference type="SMART" id="SM00072">
    <property type="entry name" value="GuKc"/>
    <property type="match status" value="1"/>
</dbReference>
<name>A0AAD9FWX3_PAPLA</name>
<dbReference type="PROSITE" id="PS50052">
    <property type="entry name" value="GUANYLATE_KINASE_2"/>
    <property type="match status" value="1"/>
</dbReference>
<evidence type="ECO:0000256" key="3">
    <source>
        <dbReference type="ARBA" id="ARBA00022679"/>
    </source>
</evidence>
<dbReference type="InterPro" id="IPR027417">
    <property type="entry name" value="P-loop_NTPase"/>
</dbReference>
<evidence type="ECO:0000313" key="8">
    <source>
        <dbReference type="EMBL" id="KAK1927797.1"/>
    </source>
</evidence>
<evidence type="ECO:0000256" key="4">
    <source>
        <dbReference type="ARBA" id="ARBA00022741"/>
    </source>
</evidence>
<dbReference type="PANTHER" id="PTHR23117:SF13">
    <property type="entry name" value="GUANYLATE KINASE"/>
    <property type="match status" value="1"/>
</dbReference>
<dbReference type="EC" id="2.7.4.8" evidence="2"/>
<dbReference type="Gene3D" id="3.40.50.300">
    <property type="entry name" value="P-loop containing nucleotide triphosphate hydrolases"/>
    <property type="match status" value="1"/>
</dbReference>
<dbReference type="Pfam" id="PF00625">
    <property type="entry name" value="Guanylate_kin"/>
    <property type="match status" value="1"/>
</dbReference>
<keyword evidence="6" id="KW-0067">ATP-binding</keyword>